<comment type="caution">
    <text evidence="1">The sequence shown here is derived from an EMBL/GenBank/DDBJ whole genome shotgun (WGS) entry which is preliminary data.</text>
</comment>
<organism evidence="1 2">
    <name type="scientific">Dioscorea zingiberensis</name>
    <dbReference type="NCBI Taxonomy" id="325984"/>
    <lineage>
        <taxon>Eukaryota</taxon>
        <taxon>Viridiplantae</taxon>
        <taxon>Streptophyta</taxon>
        <taxon>Embryophyta</taxon>
        <taxon>Tracheophyta</taxon>
        <taxon>Spermatophyta</taxon>
        <taxon>Magnoliopsida</taxon>
        <taxon>Liliopsida</taxon>
        <taxon>Dioscoreales</taxon>
        <taxon>Dioscoreaceae</taxon>
        <taxon>Dioscorea</taxon>
    </lineage>
</organism>
<evidence type="ECO:0000313" key="1">
    <source>
        <dbReference type="EMBL" id="KAJ0978142.1"/>
    </source>
</evidence>
<keyword evidence="2" id="KW-1185">Reference proteome</keyword>
<reference evidence="1" key="2">
    <citation type="journal article" date="2022" name="Hortic Res">
        <title>The genome of Dioscorea zingiberensis sheds light on the biosynthesis, origin and evolution of the medicinally important diosgenin saponins.</title>
        <authorList>
            <person name="Li Y."/>
            <person name="Tan C."/>
            <person name="Li Z."/>
            <person name="Guo J."/>
            <person name="Li S."/>
            <person name="Chen X."/>
            <person name="Wang C."/>
            <person name="Dai X."/>
            <person name="Yang H."/>
            <person name="Song W."/>
            <person name="Hou L."/>
            <person name="Xu J."/>
            <person name="Tong Z."/>
            <person name="Xu A."/>
            <person name="Yuan X."/>
            <person name="Wang W."/>
            <person name="Yang Q."/>
            <person name="Chen L."/>
            <person name="Sun Z."/>
            <person name="Wang K."/>
            <person name="Pan B."/>
            <person name="Chen J."/>
            <person name="Bao Y."/>
            <person name="Liu F."/>
            <person name="Qi X."/>
            <person name="Gang D.R."/>
            <person name="Wen J."/>
            <person name="Li J."/>
        </authorList>
    </citation>
    <scope>NUCLEOTIDE SEQUENCE</scope>
    <source>
        <strain evidence="1">Dzin_1.0</strain>
    </source>
</reference>
<dbReference type="EMBL" id="JAGGNH010000003">
    <property type="protein sequence ID" value="KAJ0978142.1"/>
    <property type="molecule type" value="Genomic_DNA"/>
</dbReference>
<gene>
    <name evidence="1" type="ORF">J5N97_013616</name>
</gene>
<dbReference type="Proteomes" id="UP001085076">
    <property type="component" value="Miscellaneous, Linkage group lg03"/>
</dbReference>
<dbReference type="AlphaFoldDB" id="A0A9D5CSF9"/>
<proteinExistence type="predicted"/>
<protein>
    <submittedName>
        <fullName evidence="1">Uncharacterized protein</fullName>
    </submittedName>
</protein>
<reference evidence="1" key="1">
    <citation type="submission" date="2021-03" db="EMBL/GenBank/DDBJ databases">
        <authorList>
            <person name="Li Z."/>
            <person name="Yang C."/>
        </authorList>
    </citation>
    <scope>NUCLEOTIDE SEQUENCE</scope>
    <source>
        <strain evidence="1">Dzin_1.0</strain>
        <tissue evidence="1">Leaf</tissue>
    </source>
</reference>
<sequence length="104" mass="12035">MNLSATPTKNWFLDWQFENYEKELLMGNETQQQRQRLAGAADLLQNCDLPPPIKFFSPPIKFFFTPIFLGLLALEVSKQLTDNVYAEVDISKLVVEQETQTMHL</sequence>
<accession>A0A9D5CSF9</accession>
<dbReference type="OrthoDB" id="1673621at2759"/>
<name>A0A9D5CSF9_9LILI</name>
<evidence type="ECO:0000313" key="2">
    <source>
        <dbReference type="Proteomes" id="UP001085076"/>
    </source>
</evidence>